<feature type="transmembrane region" description="Helical" evidence="6">
    <location>
        <begin position="257"/>
        <end position="279"/>
    </location>
</feature>
<keyword evidence="4 6" id="KW-1133">Transmembrane helix</keyword>
<dbReference type="OrthoDB" id="3257095at2759"/>
<dbReference type="GO" id="GO:0016020">
    <property type="term" value="C:membrane"/>
    <property type="evidence" value="ECO:0007669"/>
    <property type="project" value="UniProtKB-SubCell"/>
</dbReference>
<dbReference type="InterPro" id="IPR004840">
    <property type="entry name" value="Amino_acid_permease_CS"/>
</dbReference>
<dbReference type="GO" id="GO:0006865">
    <property type="term" value="P:amino acid transport"/>
    <property type="evidence" value="ECO:0007669"/>
    <property type="project" value="InterPro"/>
</dbReference>
<feature type="transmembrane region" description="Helical" evidence="6">
    <location>
        <begin position="181"/>
        <end position="204"/>
    </location>
</feature>
<protein>
    <recommendedName>
        <fullName evidence="11">Amino acid permease/ SLC12A domain-containing protein</fullName>
    </recommendedName>
</protein>
<dbReference type="Proteomes" id="UP000507222">
    <property type="component" value="Unassembled WGS sequence"/>
</dbReference>
<evidence type="ECO:0008006" key="11">
    <source>
        <dbReference type="Google" id="ProtNLM"/>
    </source>
</evidence>
<feature type="transmembrane region" description="Helical" evidence="6">
    <location>
        <begin position="300"/>
        <end position="319"/>
    </location>
</feature>
<accession>A0A6J5W7A0</accession>
<feature type="transmembrane region" description="Helical" evidence="6">
    <location>
        <begin position="411"/>
        <end position="431"/>
    </location>
</feature>
<keyword evidence="10" id="KW-1185">Reference proteome</keyword>
<keyword evidence="3 6" id="KW-0812">Transmembrane</keyword>
<dbReference type="Pfam" id="PF13520">
    <property type="entry name" value="AA_permease_2"/>
    <property type="match status" value="1"/>
</dbReference>
<keyword evidence="5 6" id="KW-0472">Membrane</keyword>
<feature type="transmembrane region" description="Helical" evidence="6">
    <location>
        <begin position="481"/>
        <end position="499"/>
    </location>
</feature>
<dbReference type="Gene3D" id="1.20.1740.10">
    <property type="entry name" value="Amino acid/polyamine transporter I"/>
    <property type="match status" value="1"/>
</dbReference>
<feature type="transmembrane region" description="Helical" evidence="6">
    <location>
        <begin position="211"/>
        <end position="237"/>
    </location>
</feature>
<dbReference type="PANTHER" id="PTHR45649:SF17">
    <property type="entry name" value="AMINO ACID PERMEASE_ SLC12A DOMAIN-CONTAINING PROTEIN"/>
    <property type="match status" value="1"/>
</dbReference>
<evidence type="ECO:0000256" key="1">
    <source>
        <dbReference type="ARBA" id="ARBA00004141"/>
    </source>
</evidence>
<dbReference type="EMBL" id="CAEKDK010000001">
    <property type="protein sequence ID" value="CAB4266874.1"/>
    <property type="molecule type" value="Genomic_DNA"/>
</dbReference>
<feature type="transmembrane region" description="Helical" evidence="6">
    <location>
        <begin position="139"/>
        <end position="161"/>
    </location>
</feature>
<evidence type="ECO:0000256" key="3">
    <source>
        <dbReference type="ARBA" id="ARBA00022692"/>
    </source>
</evidence>
<dbReference type="PANTHER" id="PTHR45649">
    <property type="entry name" value="AMINO-ACID PERMEASE BAT1"/>
    <property type="match status" value="1"/>
</dbReference>
<proteinExistence type="predicted"/>
<evidence type="ECO:0000313" key="9">
    <source>
        <dbReference type="Proteomes" id="UP000507222"/>
    </source>
</evidence>
<dbReference type="GO" id="GO:0022857">
    <property type="term" value="F:transmembrane transporter activity"/>
    <property type="evidence" value="ECO:0007669"/>
    <property type="project" value="InterPro"/>
</dbReference>
<dbReference type="Proteomes" id="UP000507245">
    <property type="component" value="Unassembled WGS sequence"/>
</dbReference>
<comment type="subcellular location">
    <subcellularLocation>
        <location evidence="1">Membrane</location>
        <topology evidence="1">Multi-pass membrane protein</topology>
    </subcellularLocation>
</comment>
<evidence type="ECO:0000313" key="7">
    <source>
        <dbReference type="EMBL" id="CAB4266874.1"/>
    </source>
</evidence>
<dbReference type="AlphaFoldDB" id="A0A6J5W7A0"/>
<evidence type="ECO:0000256" key="5">
    <source>
        <dbReference type="ARBA" id="ARBA00023136"/>
    </source>
</evidence>
<name>A0A6J5W7A0_PRUAR</name>
<dbReference type="PIRSF" id="PIRSF006060">
    <property type="entry name" value="AA_transporter"/>
    <property type="match status" value="1"/>
</dbReference>
<evidence type="ECO:0000256" key="2">
    <source>
        <dbReference type="ARBA" id="ARBA00022448"/>
    </source>
</evidence>
<dbReference type="InterPro" id="IPR002293">
    <property type="entry name" value="AA/rel_permease1"/>
</dbReference>
<keyword evidence="2" id="KW-0813">Transport</keyword>
<feature type="transmembrane region" description="Helical" evidence="6">
    <location>
        <begin position="511"/>
        <end position="529"/>
    </location>
</feature>
<reference evidence="10" key="1">
    <citation type="journal article" date="2020" name="Genome Biol.">
        <title>Gamete binning: chromosome-level and haplotype-resolved genome assembly enabled by high-throughput single-cell sequencing of gamete genomes.</title>
        <authorList>
            <person name="Campoy J.A."/>
            <person name="Sun H."/>
            <person name="Goel M."/>
            <person name="Jiao W.-B."/>
            <person name="Folz-Donahue K."/>
            <person name="Wang N."/>
            <person name="Rubio M."/>
            <person name="Liu C."/>
            <person name="Kukat C."/>
            <person name="Ruiz D."/>
            <person name="Huettel B."/>
            <person name="Schneeberger K."/>
        </authorList>
    </citation>
    <scope>NUCLEOTIDE SEQUENCE [LARGE SCALE GENOMIC DNA]</scope>
    <source>
        <strain evidence="10">cv. Rojo Pasion</strain>
    </source>
</reference>
<evidence type="ECO:0000313" key="10">
    <source>
        <dbReference type="Proteomes" id="UP000507245"/>
    </source>
</evidence>
<sequence length="549" mass="60850">MQRVAARESKKSDSQILLYIEATGPREEDIRMDHQALEMDSGEKRLNELGYKQELRREMSLFKTLAITFSCMSVFTGTPLYGQSLRYAGPATLIWGWLVVTFFTWFVGIAMAEICSSFPTTGSLYFWAAHLAGPRWGPFASWCCAWLETIGLVSAIGAQAYSGSQALQMLILLATGTNKGGGYFASRSVFLCMYMGLTIAWAVLNTFALQVIAFLNIISIWWQVIGGLLMIIMLPLVAQPTQTASYVFTHFETSPEATGVSSIPYAVILSVLLSNYCLYGYDAAAHLTEETKGADRTGPIAILSSIGIISVFGWAYYLALTFSIRDLDYLYNEDNETAGALVPAQIIYDAFYGRFQNSTGAVIFLCIICGSFFFCGLSVTTTAARAVYAVSRDKCLPLSPIWRKVHPRSKVPINAVWLCAAISMVLGLPILKLDVVFTAILSVSTIGWVGSYAVPIFARLVMAEDNFKPGPFYLGRARRPVCLVAFLWICYTCSIFLLPTSYPLRWKTFNYAPIALSVALALIMLWWVLDARKWYKGPVRNIDAQNGTH</sequence>
<feature type="transmembrane region" description="Helical" evidence="6">
    <location>
        <begin position="437"/>
        <end position="461"/>
    </location>
</feature>
<evidence type="ECO:0000256" key="4">
    <source>
        <dbReference type="ARBA" id="ARBA00022989"/>
    </source>
</evidence>
<feature type="transmembrane region" description="Helical" evidence="6">
    <location>
        <begin position="361"/>
        <end position="390"/>
    </location>
</feature>
<evidence type="ECO:0000256" key="6">
    <source>
        <dbReference type="SAM" id="Phobius"/>
    </source>
</evidence>
<organism evidence="8 10">
    <name type="scientific">Prunus armeniaca</name>
    <name type="common">Apricot</name>
    <name type="synonym">Armeniaca vulgaris</name>
    <dbReference type="NCBI Taxonomy" id="36596"/>
    <lineage>
        <taxon>Eukaryota</taxon>
        <taxon>Viridiplantae</taxon>
        <taxon>Streptophyta</taxon>
        <taxon>Embryophyta</taxon>
        <taxon>Tracheophyta</taxon>
        <taxon>Spermatophyta</taxon>
        <taxon>Magnoliopsida</taxon>
        <taxon>eudicotyledons</taxon>
        <taxon>Gunneridae</taxon>
        <taxon>Pentapetalae</taxon>
        <taxon>rosids</taxon>
        <taxon>fabids</taxon>
        <taxon>Rosales</taxon>
        <taxon>Rosaceae</taxon>
        <taxon>Amygdaloideae</taxon>
        <taxon>Amygdaleae</taxon>
        <taxon>Prunus</taxon>
    </lineage>
</organism>
<reference evidence="8 9" key="2">
    <citation type="submission" date="2020-05" db="EMBL/GenBank/DDBJ databases">
        <authorList>
            <person name="Campoy J."/>
            <person name="Schneeberger K."/>
            <person name="Spophaly S."/>
        </authorList>
    </citation>
    <scope>NUCLEOTIDE SEQUENCE [LARGE SCALE GENOMIC DNA]</scope>
    <source>
        <strain evidence="8">PruArmRojPasFocal</strain>
    </source>
</reference>
<evidence type="ECO:0000313" key="8">
    <source>
        <dbReference type="EMBL" id="CAB4297366.1"/>
    </source>
</evidence>
<gene>
    <name evidence="7" type="ORF">CURHAP_LOCUS9397</name>
    <name evidence="8" type="ORF">ORAREDHAP_LOCUS9284</name>
</gene>
<feature type="transmembrane region" description="Helical" evidence="6">
    <location>
        <begin position="94"/>
        <end position="127"/>
    </location>
</feature>
<feature type="transmembrane region" description="Helical" evidence="6">
    <location>
        <begin position="61"/>
        <end position="82"/>
    </location>
</feature>
<dbReference type="PROSITE" id="PS00218">
    <property type="entry name" value="AMINO_ACID_PERMEASE_1"/>
    <property type="match status" value="1"/>
</dbReference>
<dbReference type="EMBL" id="CAEKKB010000001">
    <property type="protein sequence ID" value="CAB4297366.1"/>
    <property type="molecule type" value="Genomic_DNA"/>
</dbReference>